<dbReference type="PANTHER" id="PTHR11474:SF21">
    <property type="entry name" value="SHKT DOMAIN-CONTAINING PROTEIN"/>
    <property type="match status" value="1"/>
</dbReference>
<proteinExistence type="predicted"/>
<feature type="disulfide bond" evidence="2">
    <location>
        <begin position="613"/>
        <end position="647"/>
    </location>
</feature>
<dbReference type="Pfam" id="PF01549">
    <property type="entry name" value="ShK"/>
    <property type="match status" value="2"/>
</dbReference>
<dbReference type="InterPro" id="IPR003582">
    <property type="entry name" value="ShKT_dom"/>
</dbReference>
<dbReference type="WBParaSite" id="L893_g5846.t1">
    <property type="protein sequence ID" value="L893_g5846.t1"/>
    <property type="gene ID" value="L893_g5846"/>
</dbReference>
<keyword evidence="1" id="KW-0479">Metal-binding</keyword>
<evidence type="ECO:0000256" key="4">
    <source>
        <dbReference type="SAM" id="SignalP"/>
    </source>
</evidence>
<feature type="region of interest" description="Disordered" evidence="3">
    <location>
        <begin position="60"/>
        <end position="118"/>
    </location>
</feature>
<feature type="domain" description="ShKT" evidence="5">
    <location>
        <begin position="613"/>
        <end position="647"/>
    </location>
</feature>
<sequence>MPGGLSSRRPSGLCLLLLALLVGPSCADSSCQRAPSAAARVVCQQLHTWDANVRRRHHHFSFQQSQSSQSSSSSAASSSSSSVSRGSDGSFSQHHSSSQSSSHRSSSSSSSVSMSGHSVTIEVEPSPDLFHIETNNEFQSPNNAAFVRPATTSAGSTTEAVELEDSFLVRNKSDPLQCIDIKCLCPFIKGTYSQRAGCVASDGSVLGRVVRKEYRQMTDSERSRFHTALNRLKTKGVFDRFVEDHADSERSGGAHSGPAFLPWHREFLKRVEIALRVEDPPVALPYWDSTMDECLQNPEESVLFSDDFVGSVDARSGYVAGGPFSNWITVEARRPLRRQPGRQGRLFMEADIDAVLGQTSVERVMAYTAPQESCSQTTDWSCLEYTHGNVHVWVGGDMFSPPTSANDPLFLLHHAFVDLIWEEWRRRHQTRQQRELQYPSTGNENCSSVEHSERYPMHPFSPFRNLDGLSNAYTDELYEYADRPSCARTSSDNECQSRYLFCDISRGLRRCAPKLRDGAACTKYGDRGCLSGHCNEGRCATTTRRTTVTTRTNSFANLYKPNRQKTTSCFNENECCAIWKENGECQKNEAYMREWCKASCGICQPNYDLSVDCADRHGFCRTWTTLGECTRNPLWMNENCRLSCGRCALTRKQTCVRGY</sequence>
<dbReference type="InterPro" id="IPR008922">
    <property type="entry name" value="Di-copper_centre_dom_sf"/>
</dbReference>
<dbReference type="Pfam" id="PF00264">
    <property type="entry name" value="Tyrosinase"/>
    <property type="match status" value="1"/>
</dbReference>
<dbReference type="AlphaFoldDB" id="A0A1I8AHN4"/>
<keyword evidence="6" id="KW-1185">Reference proteome</keyword>
<evidence type="ECO:0000259" key="5">
    <source>
        <dbReference type="PROSITE" id="PS51670"/>
    </source>
</evidence>
<dbReference type="GO" id="GO:0046872">
    <property type="term" value="F:metal ion binding"/>
    <property type="evidence" value="ECO:0007669"/>
    <property type="project" value="UniProtKB-KW"/>
</dbReference>
<keyword evidence="4" id="KW-0732">Signal</keyword>
<evidence type="ECO:0000313" key="7">
    <source>
        <dbReference type="WBParaSite" id="L893_g5846.t1"/>
    </source>
</evidence>
<dbReference type="Proteomes" id="UP000095287">
    <property type="component" value="Unplaced"/>
</dbReference>
<dbReference type="PROSITE" id="PS00498">
    <property type="entry name" value="TYROSINASE_2"/>
    <property type="match status" value="1"/>
</dbReference>
<dbReference type="PROSITE" id="PS00497">
    <property type="entry name" value="TYROSINASE_1"/>
    <property type="match status" value="1"/>
</dbReference>
<evidence type="ECO:0000256" key="2">
    <source>
        <dbReference type="PROSITE-ProRule" id="PRU01005"/>
    </source>
</evidence>
<feature type="compositionally biased region" description="Low complexity" evidence="3">
    <location>
        <begin position="61"/>
        <end position="118"/>
    </location>
</feature>
<dbReference type="PANTHER" id="PTHR11474">
    <property type="entry name" value="TYROSINASE FAMILY MEMBER"/>
    <property type="match status" value="1"/>
</dbReference>
<dbReference type="SUPFAM" id="SSF48056">
    <property type="entry name" value="Di-copper centre-containing domain"/>
    <property type="match status" value="1"/>
</dbReference>
<protein>
    <submittedName>
        <fullName evidence="7">Tyrosinase_Cu-bd domain-containing protein</fullName>
    </submittedName>
</protein>
<dbReference type="SMART" id="SM00254">
    <property type="entry name" value="ShKT"/>
    <property type="match status" value="2"/>
</dbReference>
<dbReference type="Gene3D" id="1.10.1280.10">
    <property type="entry name" value="Di-copper center containing domain from catechol oxidase"/>
    <property type="match status" value="1"/>
</dbReference>
<dbReference type="GO" id="GO:0016491">
    <property type="term" value="F:oxidoreductase activity"/>
    <property type="evidence" value="ECO:0007669"/>
    <property type="project" value="InterPro"/>
</dbReference>
<keyword evidence="2" id="KW-1015">Disulfide bond</keyword>
<dbReference type="PRINTS" id="PR00092">
    <property type="entry name" value="TYROSINASE"/>
</dbReference>
<reference evidence="7" key="1">
    <citation type="submission" date="2016-11" db="UniProtKB">
        <authorList>
            <consortium name="WormBaseParasite"/>
        </authorList>
    </citation>
    <scope>IDENTIFICATION</scope>
</reference>
<feature type="disulfide bond" evidence="2">
    <location>
        <begin position="569"/>
        <end position="603"/>
    </location>
</feature>
<comment type="caution">
    <text evidence="2">Lacks conserved residue(s) required for the propagation of feature annotation.</text>
</comment>
<evidence type="ECO:0000256" key="1">
    <source>
        <dbReference type="ARBA" id="ARBA00022723"/>
    </source>
</evidence>
<accession>A0A1I8AHN4</accession>
<feature type="chain" id="PRO_5009314729" evidence="4">
    <location>
        <begin position="28"/>
        <end position="659"/>
    </location>
</feature>
<feature type="signal peptide" evidence="4">
    <location>
        <begin position="1"/>
        <end position="27"/>
    </location>
</feature>
<organism evidence="6 7">
    <name type="scientific">Steinernema glaseri</name>
    <dbReference type="NCBI Taxonomy" id="37863"/>
    <lineage>
        <taxon>Eukaryota</taxon>
        <taxon>Metazoa</taxon>
        <taxon>Ecdysozoa</taxon>
        <taxon>Nematoda</taxon>
        <taxon>Chromadorea</taxon>
        <taxon>Rhabditida</taxon>
        <taxon>Tylenchina</taxon>
        <taxon>Panagrolaimomorpha</taxon>
        <taxon>Strongyloidoidea</taxon>
        <taxon>Steinernematidae</taxon>
        <taxon>Steinernema</taxon>
    </lineage>
</organism>
<dbReference type="PROSITE" id="PS51670">
    <property type="entry name" value="SHKT"/>
    <property type="match status" value="2"/>
</dbReference>
<dbReference type="InterPro" id="IPR002227">
    <property type="entry name" value="Tyrosinase_Cu-bd"/>
</dbReference>
<feature type="domain" description="ShKT" evidence="5">
    <location>
        <begin position="569"/>
        <end position="603"/>
    </location>
</feature>
<dbReference type="InterPro" id="IPR050316">
    <property type="entry name" value="Tyrosinase/Hemocyanin"/>
</dbReference>
<name>A0A1I8AHN4_9BILA</name>
<evidence type="ECO:0000313" key="6">
    <source>
        <dbReference type="Proteomes" id="UP000095287"/>
    </source>
</evidence>
<evidence type="ECO:0000256" key="3">
    <source>
        <dbReference type="SAM" id="MobiDB-lite"/>
    </source>
</evidence>